<organism evidence="1">
    <name type="scientific">mine drainage metagenome</name>
    <dbReference type="NCBI Taxonomy" id="410659"/>
    <lineage>
        <taxon>unclassified sequences</taxon>
        <taxon>metagenomes</taxon>
        <taxon>ecological metagenomes</taxon>
    </lineage>
</organism>
<evidence type="ECO:0000313" key="1">
    <source>
        <dbReference type="EMBL" id="CBI10128.1"/>
    </source>
</evidence>
<name>E6QSA6_9ZZZZ</name>
<dbReference type="EMBL" id="CABR01000072">
    <property type="protein sequence ID" value="CBI10128.1"/>
    <property type="molecule type" value="Genomic_DNA"/>
</dbReference>
<sequence>MRPHYNPDTCEWCVGEMYVAVMKKWLFASGGWTGQFLWLNEGDSRKVTQVEYWLWT</sequence>
<proteinExistence type="predicted"/>
<protein>
    <submittedName>
        <fullName evidence="1">Uncharacterized protein</fullName>
    </submittedName>
</protein>
<gene>
    <name evidence="1" type="ORF">CARN7_0891</name>
</gene>
<comment type="caution">
    <text evidence="1">The sequence shown here is derived from an EMBL/GenBank/DDBJ whole genome shotgun (WGS) entry which is preliminary data.</text>
</comment>
<reference evidence="1" key="1">
    <citation type="submission" date="2009-10" db="EMBL/GenBank/DDBJ databases">
        <title>Diversity of trophic interactions inside an arsenic-rich microbial ecosystem.</title>
        <authorList>
            <person name="Bertin P.N."/>
            <person name="Heinrich-Salmeron A."/>
            <person name="Pelletier E."/>
            <person name="Goulhen-Chollet F."/>
            <person name="Arsene-Ploetze F."/>
            <person name="Gallien S."/>
            <person name="Calteau A."/>
            <person name="Vallenet D."/>
            <person name="Casiot C."/>
            <person name="Chane-Woon-Ming B."/>
            <person name="Giloteaux L."/>
            <person name="Barakat M."/>
            <person name="Bonnefoy V."/>
            <person name="Bruneel O."/>
            <person name="Chandler M."/>
            <person name="Cleiss J."/>
            <person name="Duran R."/>
            <person name="Elbaz-Poulichet F."/>
            <person name="Fonknechten N."/>
            <person name="Lauga B."/>
            <person name="Mornico D."/>
            <person name="Ortet P."/>
            <person name="Schaeffer C."/>
            <person name="Siguier P."/>
            <person name="Alexander Thil Smith A."/>
            <person name="Van Dorsselaer A."/>
            <person name="Weissenbach J."/>
            <person name="Medigue C."/>
            <person name="Le Paslier D."/>
        </authorList>
    </citation>
    <scope>NUCLEOTIDE SEQUENCE</scope>
</reference>
<dbReference type="AlphaFoldDB" id="E6QSA6"/>
<accession>E6QSA6</accession>